<sequence>MRAFSVLTLLLPFVAAKGHTQCDCMSWNSGESWIHNAELTQYVCFEYYPGEAQYDDQSKVCKTTDGSKSIDGQGWEDSCKDAGIEKGYYPFGTDGKPDFSKKIMYIGAASGAC</sequence>
<evidence type="ECO:0000256" key="1">
    <source>
        <dbReference type="SAM" id="SignalP"/>
    </source>
</evidence>
<organism evidence="2 3">
    <name type="scientific">Claviceps pazoutovae</name>
    <dbReference type="NCBI Taxonomy" id="1649127"/>
    <lineage>
        <taxon>Eukaryota</taxon>
        <taxon>Fungi</taxon>
        <taxon>Dikarya</taxon>
        <taxon>Ascomycota</taxon>
        <taxon>Pezizomycotina</taxon>
        <taxon>Sordariomycetes</taxon>
        <taxon>Hypocreomycetidae</taxon>
        <taxon>Hypocreales</taxon>
        <taxon>Clavicipitaceae</taxon>
        <taxon>Claviceps</taxon>
    </lineage>
</organism>
<dbReference type="EMBL" id="SRPO01000019">
    <property type="protein sequence ID" value="KAG5948383.1"/>
    <property type="molecule type" value="Genomic_DNA"/>
</dbReference>
<name>A0A9P7SJB2_9HYPO</name>
<protein>
    <submittedName>
        <fullName evidence="2">Uncharacterized protein</fullName>
    </submittedName>
</protein>
<dbReference type="AlphaFoldDB" id="A0A9P7SJB2"/>
<reference evidence="2 3" key="1">
    <citation type="journal article" date="2020" name="bioRxiv">
        <title>Whole genome comparisons of ergot fungi reveals the divergence and evolution of species within the genus Claviceps are the result of varying mechanisms driving genome evolution and host range expansion.</title>
        <authorList>
            <person name="Wyka S.A."/>
            <person name="Mondo S.J."/>
            <person name="Liu M."/>
            <person name="Dettman J."/>
            <person name="Nalam V."/>
            <person name="Broders K.D."/>
        </authorList>
    </citation>
    <scope>NUCLEOTIDE SEQUENCE [LARGE SCALE GENOMIC DNA]</scope>
    <source>
        <strain evidence="2 3">CCC 1485</strain>
    </source>
</reference>
<evidence type="ECO:0000313" key="2">
    <source>
        <dbReference type="EMBL" id="KAG5948383.1"/>
    </source>
</evidence>
<keyword evidence="3" id="KW-1185">Reference proteome</keyword>
<dbReference type="OrthoDB" id="4802779at2759"/>
<evidence type="ECO:0000313" key="3">
    <source>
        <dbReference type="Proteomes" id="UP000706124"/>
    </source>
</evidence>
<comment type="caution">
    <text evidence="2">The sequence shown here is derived from an EMBL/GenBank/DDBJ whole genome shotgun (WGS) entry which is preliminary data.</text>
</comment>
<gene>
    <name evidence="2" type="ORF">E4U60_002060</name>
</gene>
<dbReference type="Proteomes" id="UP000706124">
    <property type="component" value="Unassembled WGS sequence"/>
</dbReference>
<accession>A0A9P7SJB2</accession>
<proteinExistence type="predicted"/>
<feature type="signal peptide" evidence="1">
    <location>
        <begin position="1"/>
        <end position="16"/>
    </location>
</feature>
<feature type="chain" id="PRO_5040275641" evidence="1">
    <location>
        <begin position="17"/>
        <end position="113"/>
    </location>
</feature>
<keyword evidence="1" id="KW-0732">Signal</keyword>